<evidence type="ECO:0000313" key="2">
    <source>
        <dbReference type="Proteomes" id="UP001157502"/>
    </source>
</evidence>
<sequence>MKTSEDAALIRGFRTVVFSSRPGGKQFYKENRTEMHLGSNCEEFATVAKCQVAFVSSPRSLSWTGFVGLRSSDASQPARCSIGPGSGHDYIGPAHSSHLRNLTPGYFGHSDVHRPRPKELQGPNPDPSPRTEPVCPSLARVDVFGPGTHFIMKCAVVRTYRLGRTLHRYSRETEQEVRAVGGAGLHWSVHSG</sequence>
<protein>
    <submittedName>
        <fullName evidence="1">Uncharacterized protein</fullName>
    </submittedName>
</protein>
<keyword evidence="2" id="KW-1185">Reference proteome</keyword>
<proteinExistence type="predicted"/>
<comment type="caution">
    <text evidence="1">The sequence shown here is derived from an EMBL/GenBank/DDBJ whole genome shotgun (WGS) entry which is preliminary data.</text>
</comment>
<gene>
    <name evidence="1" type="ORF">DPEC_G00287470</name>
</gene>
<name>A0ACC2FKI1_DALPE</name>
<reference evidence="1" key="1">
    <citation type="submission" date="2021-05" db="EMBL/GenBank/DDBJ databases">
        <authorList>
            <person name="Pan Q."/>
            <person name="Jouanno E."/>
            <person name="Zahm M."/>
            <person name="Klopp C."/>
            <person name="Cabau C."/>
            <person name="Louis A."/>
            <person name="Berthelot C."/>
            <person name="Parey E."/>
            <person name="Roest Crollius H."/>
            <person name="Montfort J."/>
            <person name="Robinson-Rechavi M."/>
            <person name="Bouchez O."/>
            <person name="Lampietro C."/>
            <person name="Lopez Roques C."/>
            <person name="Donnadieu C."/>
            <person name="Postlethwait J."/>
            <person name="Bobe J."/>
            <person name="Dillon D."/>
            <person name="Chandos A."/>
            <person name="von Hippel F."/>
            <person name="Guiguen Y."/>
        </authorList>
    </citation>
    <scope>NUCLEOTIDE SEQUENCE</scope>
    <source>
        <strain evidence="1">YG-Jan2019</strain>
    </source>
</reference>
<dbReference type="EMBL" id="CM055753">
    <property type="protein sequence ID" value="KAJ7991785.1"/>
    <property type="molecule type" value="Genomic_DNA"/>
</dbReference>
<organism evidence="1 2">
    <name type="scientific">Dallia pectoralis</name>
    <name type="common">Alaska blackfish</name>
    <dbReference type="NCBI Taxonomy" id="75939"/>
    <lineage>
        <taxon>Eukaryota</taxon>
        <taxon>Metazoa</taxon>
        <taxon>Chordata</taxon>
        <taxon>Craniata</taxon>
        <taxon>Vertebrata</taxon>
        <taxon>Euteleostomi</taxon>
        <taxon>Actinopterygii</taxon>
        <taxon>Neopterygii</taxon>
        <taxon>Teleostei</taxon>
        <taxon>Protacanthopterygii</taxon>
        <taxon>Esociformes</taxon>
        <taxon>Umbridae</taxon>
        <taxon>Dallia</taxon>
    </lineage>
</organism>
<dbReference type="Proteomes" id="UP001157502">
    <property type="component" value="Chromosome 26"/>
</dbReference>
<accession>A0ACC2FKI1</accession>
<evidence type="ECO:0000313" key="1">
    <source>
        <dbReference type="EMBL" id="KAJ7991785.1"/>
    </source>
</evidence>